<feature type="domain" description="Histidine kinase" evidence="6">
    <location>
        <begin position="60"/>
        <end position="159"/>
    </location>
</feature>
<dbReference type="CDD" id="cd00075">
    <property type="entry name" value="HATPase"/>
    <property type="match status" value="1"/>
</dbReference>
<sequence length="163" mass="17725">MCPWSLLVEKVFLSVFWALPHAGLASQALRKLFAGHTAWPASGFSGVRILSGRRGSAPSDNSAKYKDKETGTVSITGRIEGTNMLLFVDDDGPGVPDEALPKLFDVFYRNDPSRKKNHQGSGLGLAIVWKTMERMGGTIHAENLSAGGLRMALEIPLWKEGSR</sequence>
<protein>
    <recommendedName>
        <fullName evidence="2">histidine kinase</fullName>
        <ecNumber evidence="2">2.7.13.3</ecNumber>
    </recommendedName>
</protein>
<dbReference type="SMART" id="SM00387">
    <property type="entry name" value="HATPase_c"/>
    <property type="match status" value="1"/>
</dbReference>
<dbReference type="EMBL" id="DVHA01000316">
    <property type="protein sequence ID" value="HIR61839.1"/>
    <property type="molecule type" value="Genomic_DNA"/>
</dbReference>
<reference evidence="7" key="2">
    <citation type="journal article" date="2021" name="PeerJ">
        <title>Extensive microbial diversity within the chicken gut microbiome revealed by metagenomics and culture.</title>
        <authorList>
            <person name="Gilroy R."/>
            <person name="Ravi A."/>
            <person name="Getino M."/>
            <person name="Pursley I."/>
            <person name="Horton D.L."/>
            <person name="Alikhan N.F."/>
            <person name="Baker D."/>
            <person name="Gharbi K."/>
            <person name="Hall N."/>
            <person name="Watson M."/>
            <person name="Adriaenssens E.M."/>
            <person name="Foster-Nyarko E."/>
            <person name="Jarju S."/>
            <person name="Secka A."/>
            <person name="Antonio M."/>
            <person name="Oren A."/>
            <person name="Chaudhuri R.R."/>
            <person name="La Ragione R."/>
            <person name="Hildebrand F."/>
            <person name="Pallen M.J."/>
        </authorList>
    </citation>
    <scope>NUCLEOTIDE SEQUENCE</scope>
    <source>
        <strain evidence="7">CHK189-12415</strain>
    </source>
</reference>
<dbReference type="PROSITE" id="PS50109">
    <property type="entry name" value="HIS_KIN"/>
    <property type="match status" value="1"/>
</dbReference>
<dbReference type="InterPro" id="IPR050736">
    <property type="entry name" value="Sensor_HK_Regulatory"/>
</dbReference>
<dbReference type="InterPro" id="IPR003594">
    <property type="entry name" value="HATPase_dom"/>
</dbReference>
<keyword evidence="4 7" id="KW-0418">Kinase</keyword>
<name>A0A9D1J681_9FIRM</name>
<dbReference type="PRINTS" id="PR00344">
    <property type="entry name" value="BCTRLSENSOR"/>
</dbReference>
<comment type="caution">
    <text evidence="7">The sequence shown here is derived from an EMBL/GenBank/DDBJ whole genome shotgun (WGS) entry which is preliminary data.</text>
</comment>
<organism evidence="7 8">
    <name type="scientific">Candidatus Faecivivens stercoravium</name>
    <dbReference type="NCBI Taxonomy" id="2840803"/>
    <lineage>
        <taxon>Bacteria</taxon>
        <taxon>Bacillati</taxon>
        <taxon>Bacillota</taxon>
        <taxon>Clostridia</taxon>
        <taxon>Eubacteriales</taxon>
        <taxon>Oscillospiraceae</taxon>
        <taxon>Oscillospiraceae incertae sedis</taxon>
        <taxon>Candidatus Faecivivens</taxon>
    </lineage>
</organism>
<dbReference type="EC" id="2.7.13.3" evidence="2"/>
<evidence type="ECO:0000256" key="5">
    <source>
        <dbReference type="ARBA" id="ARBA00023012"/>
    </source>
</evidence>
<evidence type="ECO:0000256" key="3">
    <source>
        <dbReference type="ARBA" id="ARBA00022679"/>
    </source>
</evidence>
<evidence type="ECO:0000313" key="7">
    <source>
        <dbReference type="EMBL" id="HIR61839.1"/>
    </source>
</evidence>
<dbReference type="Gene3D" id="3.30.565.10">
    <property type="entry name" value="Histidine kinase-like ATPase, C-terminal domain"/>
    <property type="match status" value="1"/>
</dbReference>
<evidence type="ECO:0000313" key="8">
    <source>
        <dbReference type="Proteomes" id="UP000824241"/>
    </source>
</evidence>
<evidence type="ECO:0000256" key="1">
    <source>
        <dbReference type="ARBA" id="ARBA00000085"/>
    </source>
</evidence>
<dbReference type="PANTHER" id="PTHR43711:SF1">
    <property type="entry name" value="HISTIDINE KINASE 1"/>
    <property type="match status" value="1"/>
</dbReference>
<reference evidence="7" key="1">
    <citation type="submission" date="2020-10" db="EMBL/GenBank/DDBJ databases">
        <authorList>
            <person name="Gilroy R."/>
        </authorList>
    </citation>
    <scope>NUCLEOTIDE SEQUENCE</scope>
    <source>
        <strain evidence="7">CHK189-12415</strain>
    </source>
</reference>
<dbReference type="Pfam" id="PF02518">
    <property type="entry name" value="HATPase_c"/>
    <property type="match status" value="1"/>
</dbReference>
<dbReference type="InterPro" id="IPR005467">
    <property type="entry name" value="His_kinase_dom"/>
</dbReference>
<keyword evidence="5" id="KW-0902">Two-component regulatory system</keyword>
<evidence type="ECO:0000256" key="2">
    <source>
        <dbReference type="ARBA" id="ARBA00012438"/>
    </source>
</evidence>
<evidence type="ECO:0000259" key="6">
    <source>
        <dbReference type="PROSITE" id="PS50109"/>
    </source>
</evidence>
<dbReference type="GO" id="GO:0000160">
    <property type="term" value="P:phosphorelay signal transduction system"/>
    <property type="evidence" value="ECO:0007669"/>
    <property type="project" value="UniProtKB-KW"/>
</dbReference>
<dbReference type="PANTHER" id="PTHR43711">
    <property type="entry name" value="TWO-COMPONENT HISTIDINE KINASE"/>
    <property type="match status" value="1"/>
</dbReference>
<dbReference type="Proteomes" id="UP000824241">
    <property type="component" value="Unassembled WGS sequence"/>
</dbReference>
<dbReference type="InterPro" id="IPR004358">
    <property type="entry name" value="Sig_transdc_His_kin-like_C"/>
</dbReference>
<dbReference type="AlphaFoldDB" id="A0A9D1J681"/>
<dbReference type="GO" id="GO:0004673">
    <property type="term" value="F:protein histidine kinase activity"/>
    <property type="evidence" value="ECO:0007669"/>
    <property type="project" value="UniProtKB-EC"/>
</dbReference>
<evidence type="ECO:0000256" key="4">
    <source>
        <dbReference type="ARBA" id="ARBA00022777"/>
    </source>
</evidence>
<dbReference type="InterPro" id="IPR036890">
    <property type="entry name" value="HATPase_C_sf"/>
</dbReference>
<keyword evidence="3" id="KW-0808">Transferase</keyword>
<accession>A0A9D1J681</accession>
<comment type="catalytic activity">
    <reaction evidence="1">
        <text>ATP + protein L-histidine = ADP + protein N-phospho-L-histidine.</text>
        <dbReference type="EC" id="2.7.13.3"/>
    </reaction>
</comment>
<proteinExistence type="predicted"/>
<gene>
    <name evidence="7" type="ORF">IAB37_09725</name>
</gene>
<dbReference type="SUPFAM" id="SSF55874">
    <property type="entry name" value="ATPase domain of HSP90 chaperone/DNA topoisomerase II/histidine kinase"/>
    <property type="match status" value="1"/>
</dbReference>